<evidence type="ECO:0000259" key="3">
    <source>
        <dbReference type="SMART" id="SM00839"/>
    </source>
</evidence>
<dbReference type="PRINTS" id="PR00082">
    <property type="entry name" value="GLFDHDRGNASE"/>
</dbReference>
<accession>X0XPR2</accession>
<dbReference type="Gene3D" id="3.40.50.720">
    <property type="entry name" value="NAD(P)-binding Rossmann-like Domain"/>
    <property type="match status" value="1"/>
</dbReference>
<gene>
    <name evidence="4" type="ORF">S01H1_69106</name>
</gene>
<sequence>LAAWMTWKCALLDLPLGGAKGGVICNPKQMSQGELERLSRAYMQSIWHFIGPDKDVPAPDVYTNSQTMAWMMDEYSKITGKNQFGVITGKPLGLGGSAGRDDATGRGGLCTIREAANEYNIDLEAATVAVQGYGNAGYYAAYLAKSLFGCKVVAVSDSQGGIFSREGFDPEAVREHKAKTGSVTNFSGTEAISSEDLIELEVDILIPASLENTITDKNASNVKAKIVAELANGPTTPEADDILYKKG</sequence>
<dbReference type="Gene3D" id="3.40.50.10860">
    <property type="entry name" value="Leucine Dehydrogenase, chain A, domain 1"/>
    <property type="match status" value="1"/>
</dbReference>
<proteinExistence type="inferred from homology"/>
<organism evidence="4">
    <name type="scientific">marine sediment metagenome</name>
    <dbReference type="NCBI Taxonomy" id="412755"/>
    <lineage>
        <taxon>unclassified sequences</taxon>
        <taxon>metagenomes</taxon>
        <taxon>ecological metagenomes</taxon>
    </lineage>
</organism>
<evidence type="ECO:0000256" key="2">
    <source>
        <dbReference type="ARBA" id="ARBA00023002"/>
    </source>
</evidence>
<comment type="caution">
    <text evidence="4">The sequence shown here is derived from an EMBL/GenBank/DDBJ whole genome shotgun (WGS) entry which is preliminary data.</text>
</comment>
<feature type="non-terminal residue" evidence="4">
    <location>
        <position position="247"/>
    </location>
</feature>
<dbReference type="AlphaFoldDB" id="X0XPR2"/>
<dbReference type="GO" id="GO:0006538">
    <property type="term" value="P:L-glutamate catabolic process"/>
    <property type="evidence" value="ECO:0007669"/>
    <property type="project" value="TreeGrafter"/>
</dbReference>
<feature type="non-terminal residue" evidence="4">
    <location>
        <position position="1"/>
    </location>
</feature>
<protein>
    <recommendedName>
        <fullName evidence="3">Glutamate/phenylalanine/leucine/valine/L-tryptophan dehydrogenase C-terminal domain-containing protein</fullName>
    </recommendedName>
</protein>
<comment type="similarity">
    <text evidence="1">Belongs to the Glu/Leu/Phe/Val dehydrogenases family.</text>
</comment>
<dbReference type="InterPro" id="IPR006096">
    <property type="entry name" value="Glu/Leu/Phe/Val/Trp_DH_C"/>
</dbReference>
<dbReference type="SUPFAM" id="SSF51735">
    <property type="entry name" value="NAD(P)-binding Rossmann-fold domains"/>
    <property type="match status" value="1"/>
</dbReference>
<reference evidence="4" key="1">
    <citation type="journal article" date="2014" name="Front. Microbiol.">
        <title>High frequency of phylogenetically diverse reductive dehalogenase-homologous genes in deep subseafloor sedimentary metagenomes.</title>
        <authorList>
            <person name="Kawai M."/>
            <person name="Futagami T."/>
            <person name="Toyoda A."/>
            <person name="Takaki Y."/>
            <person name="Nishi S."/>
            <person name="Hori S."/>
            <person name="Arai W."/>
            <person name="Tsubouchi T."/>
            <person name="Morono Y."/>
            <person name="Uchiyama I."/>
            <person name="Ito T."/>
            <person name="Fujiyama A."/>
            <person name="Inagaki F."/>
            <person name="Takami H."/>
        </authorList>
    </citation>
    <scope>NUCLEOTIDE SEQUENCE</scope>
    <source>
        <strain evidence="4">Expedition CK06-06</strain>
    </source>
</reference>
<dbReference type="PANTHER" id="PTHR11606">
    <property type="entry name" value="GLUTAMATE DEHYDROGENASE"/>
    <property type="match status" value="1"/>
</dbReference>
<dbReference type="InterPro" id="IPR006097">
    <property type="entry name" value="Glu/Leu/Phe/Val/Trp_DH_dimer"/>
</dbReference>
<dbReference type="InterPro" id="IPR006095">
    <property type="entry name" value="Glu/Leu/Phe/Val/Trp_DH"/>
</dbReference>
<dbReference type="InterPro" id="IPR033524">
    <property type="entry name" value="Glu/Leu/Phe/Val_DH_AS"/>
</dbReference>
<dbReference type="Pfam" id="PF00208">
    <property type="entry name" value="ELFV_dehydrog"/>
    <property type="match status" value="1"/>
</dbReference>
<dbReference type="PROSITE" id="PS00074">
    <property type="entry name" value="GLFV_DEHYDROGENASE"/>
    <property type="match status" value="1"/>
</dbReference>
<dbReference type="Pfam" id="PF02812">
    <property type="entry name" value="ELFV_dehydrog_N"/>
    <property type="match status" value="1"/>
</dbReference>
<evidence type="ECO:0000256" key="1">
    <source>
        <dbReference type="ARBA" id="ARBA00006382"/>
    </source>
</evidence>
<dbReference type="GO" id="GO:0004352">
    <property type="term" value="F:glutamate dehydrogenase (NAD+) activity"/>
    <property type="evidence" value="ECO:0007669"/>
    <property type="project" value="TreeGrafter"/>
</dbReference>
<dbReference type="InterPro" id="IPR046346">
    <property type="entry name" value="Aminoacid_DH-like_N_sf"/>
</dbReference>
<dbReference type="EMBL" id="BARS01045856">
    <property type="protein sequence ID" value="GAG37312.1"/>
    <property type="molecule type" value="Genomic_DNA"/>
</dbReference>
<evidence type="ECO:0000313" key="4">
    <source>
        <dbReference type="EMBL" id="GAG37312.1"/>
    </source>
</evidence>
<keyword evidence="2" id="KW-0560">Oxidoreductase</keyword>
<name>X0XPR2_9ZZZZ</name>
<dbReference type="PANTHER" id="PTHR11606:SF13">
    <property type="entry name" value="GLUTAMATE DEHYDROGENASE 1, MITOCHONDRIAL"/>
    <property type="match status" value="1"/>
</dbReference>
<dbReference type="InterPro" id="IPR036291">
    <property type="entry name" value="NAD(P)-bd_dom_sf"/>
</dbReference>
<feature type="domain" description="Glutamate/phenylalanine/leucine/valine/L-tryptophan dehydrogenase C-terminal" evidence="3">
    <location>
        <begin position="97"/>
        <end position="247"/>
    </location>
</feature>
<dbReference type="SUPFAM" id="SSF53223">
    <property type="entry name" value="Aminoacid dehydrogenase-like, N-terminal domain"/>
    <property type="match status" value="1"/>
</dbReference>
<dbReference type="SMART" id="SM00839">
    <property type="entry name" value="ELFV_dehydrog"/>
    <property type="match status" value="1"/>
</dbReference>